<sequence>MPGGSYSAEVDLPIESIWSFVSDMNKWAPLVPGYIEHNVINEKQSTWKFRGDVGKLKKTVSMRIDITEWKEPTTVRFTLTGLSENVSGNGFFEAETITAYQTKMTGNLHMKAKGMMGPIINPVLKTMIPKTAKQLTEAVINKIIENQRQVARGY</sequence>
<protein>
    <recommendedName>
        <fullName evidence="3">SRPBCC family protein</fullName>
    </recommendedName>
</protein>
<evidence type="ECO:0000313" key="2">
    <source>
        <dbReference type="Proteomes" id="UP000613512"/>
    </source>
</evidence>
<reference evidence="1" key="1">
    <citation type="journal article" date="2014" name="Int. J. Syst. Evol. Microbiol.">
        <title>Complete genome sequence of Corynebacterium casei LMG S-19264T (=DSM 44701T), isolated from a smear-ripened cheese.</title>
        <authorList>
            <consortium name="US DOE Joint Genome Institute (JGI-PGF)"/>
            <person name="Walter F."/>
            <person name="Albersmeier A."/>
            <person name="Kalinowski J."/>
            <person name="Ruckert C."/>
        </authorList>
    </citation>
    <scope>NUCLEOTIDE SEQUENCE</scope>
    <source>
        <strain evidence="1">CGMCC 1.12408</strain>
    </source>
</reference>
<gene>
    <name evidence="1" type="ORF">GCM10008025_07030</name>
</gene>
<dbReference type="InterPro" id="IPR023393">
    <property type="entry name" value="START-like_dom_sf"/>
</dbReference>
<dbReference type="RefSeq" id="WP_188383314.1">
    <property type="nucleotide sequence ID" value="NZ_BMEY01000003.1"/>
</dbReference>
<organism evidence="1 2">
    <name type="scientific">Ornithinibacillus halotolerans</name>
    <dbReference type="NCBI Taxonomy" id="1274357"/>
    <lineage>
        <taxon>Bacteria</taxon>
        <taxon>Bacillati</taxon>
        <taxon>Bacillota</taxon>
        <taxon>Bacilli</taxon>
        <taxon>Bacillales</taxon>
        <taxon>Bacillaceae</taxon>
        <taxon>Ornithinibacillus</taxon>
    </lineage>
</organism>
<dbReference type="Gene3D" id="3.30.530.20">
    <property type="match status" value="1"/>
</dbReference>
<comment type="caution">
    <text evidence="1">The sequence shown here is derived from an EMBL/GenBank/DDBJ whole genome shotgun (WGS) entry which is preliminary data.</text>
</comment>
<reference evidence="1" key="2">
    <citation type="submission" date="2020-09" db="EMBL/GenBank/DDBJ databases">
        <authorList>
            <person name="Sun Q."/>
            <person name="Zhou Y."/>
        </authorList>
    </citation>
    <scope>NUCLEOTIDE SEQUENCE</scope>
    <source>
        <strain evidence="1">CGMCC 1.12408</strain>
    </source>
</reference>
<name>A0A916RSV0_9BACI</name>
<dbReference type="CDD" id="cd07812">
    <property type="entry name" value="SRPBCC"/>
    <property type="match status" value="1"/>
</dbReference>
<dbReference type="AlphaFoldDB" id="A0A916RSV0"/>
<evidence type="ECO:0000313" key="1">
    <source>
        <dbReference type="EMBL" id="GGA65810.1"/>
    </source>
</evidence>
<dbReference type="SUPFAM" id="SSF55961">
    <property type="entry name" value="Bet v1-like"/>
    <property type="match status" value="1"/>
</dbReference>
<proteinExistence type="predicted"/>
<dbReference type="EMBL" id="BMEY01000003">
    <property type="protein sequence ID" value="GGA65810.1"/>
    <property type="molecule type" value="Genomic_DNA"/>
</dbReference>
<dbReference type="Pfam" id="PF06240">
    <property type="entry name" value="COXG"/>
    <property type="match status" value="1"/>
</dbReference>
<evidence type="ECO:0008006" key="3">
    <source>
        <dbReference type="Google" id="ProtNLM"/>
    </source>
</evidence>
<dbReference type="InterPro" id="IPR010419">
    <property type="entry name" value="CO_DH_gsu"/>
</dbReference>
<keyword evidence="2" id="KW-1185">Reference proteome</keyword>
<accession>A0A916RSV0</accession>
<dbReference type="Proteomes" id="UP000613512">
    <property type="component" value="Unassembled WGS sequence"/>
</dbReference>